<reference evidence="1 2" key="1">
    <citation type="journal article" date="2014" name="Am. J. Bot.">
        <title>Genome assembly and annotation for red clover (Trifolium pratense; Fabaceae).</title>
        <authorList>
            <person name="Istvanek J."/>
            <person name="Jaros M."/>
            <person name="Krenek A."/>
            <person name="Repkova J."/>
        </authorList>
    </citation>
    <scope>NUCLEOTIDE SEQUENCE [LARGE SCALE GENOMIC DNA]</scope>
    <source>
        <strain evidence="2">cv. Tatra</strain>
        <tissue evidence="1">Young leaves</tissue>
    </source>
</reference>
<sequence>MDAEQQTLLRQAMQLYGNESNKWVRIADDSIFNFQNFTPRQLSREWRRLGNIGDEEHQAIEEELAFQRAQEII</sequence>
<organism evidence="1 2">
    <name type="scientific">Trifolium pratense</name>
    <name type="common">Red clover</name>
    <dbReference type="NCBI Taxonomy" id="57577"/>
    <lineage>
        <taxon>Eukaryota</taxon>
        <taxon>Viridiplantae</taxon>
        <taxon>Streptophyta</taxon>
        <taxon>Embryophyta</taxon>
        <taxon>Tracheophyta</taxon>
        <taxon>Spermatophyta</taxon>
        <taxon>Magnoliopsida</taxon>
        <taxon>eudicotyledons</taxon>
        <taxon>Gunneridae</taxon>
        <taxon>Pentapetalae</taxon>
        <taxon>rosids</taxon>
        <taxon>fabids</taxon>
        <taxon>Fabales</taxon>
        <taxon>Fabaceae</taxon>
        <taxon>Papilionoideae</taxon>
        <taxon>50 kb inversion clade</taxon>
        <taxon>NPAAA clade</taxon>
        <taxon>Hologalegina</taxon>
        <taxon>IRL clade</taxon>
        <taxon>Trifolieae</taxon>
        <taxon>Trifolium</taxon>
    </lineage>
</organism>
<protein>
    <submittedName>
        <fullName evidence="1">Uncharacterized protein</fullName>
    </submittedName>
</protein>
<comment type="caution">
    <text evidence="1">The sequence shown here is derived from an EMBL/GenBank/DDBJ whole genome shotgun (WGS) entry which is preliminary data.</text>
</comment>
<dbReference type="EMBL" id="ASHM01156766">
    <property type="protein sequence ID" value="PNX63610.1"/>
    <property type="molecule type" value="Genomic_DNA"/>
</dbReference>
<reference evidence="1 2" key="2">
    <citation type="journal article" date="2017" name="Front. Plant Sci.">
        <title>Gene Classification and Mining of Molecular Markers Useful in Red Clover (Trifolium pratense) Breeding.</title>
        <authorList>
            <person name="Istvanek J."/>
            <person name="Dluhosova J."/>
            <person name="Dluhos P."/>
            <person name="Patkova L."/>
            <person name="Nedelnik J."/>
            <person name="Repkova J."/>
        </authorList>
    </citation>
    <scope>NUCLEOTIDE SEQUENCE [LARGE SCALE GENOMIC DNA]</scope>
    <source>
        <strain evidence="2">cv. Tatra</strain>
        <tissue evidence="1">Young leaves</tissue>
    </source>
</reference>
<accession>A0A2K3KBD1</accession>
<dbReference type="AlphaFoldDB" id="A0A2K3KBD1"/>
<name>A0A2K3KBD1_TRIPR</name>
<evidence type="ECO:0000313" key="1">
    <source>
        <dbReference type="EMBL" id="PNX63610.1"/>
    </source>
</evidence>
<dbReference type="Proteomes" id="UP000236291">
    <property type="component" value="Unassembled WGS sequence"/>
</dbReference>
<feature type="non-terminal residue" evidence="1">
    <location>
        <position position="73"/>
    </location>
</feature>
<proteinExistence type="predicted"/>
<evidence type="ECO:0000313" key="2">
    <source>
        <dbReference type="Proteomes" id="UP000236291"/>
    </source>
</evidence>
<gene>
    <name evidence="1" type="ORF">L195_g061716</name>
</gene>